<gene>
    <name evidence="2" type="ORF">BRADI_3g34431v3</name>
</gene>
<name>A0A0Q3JII3_BRADI</name>
<dbReference type="InParanoid" id="A0A0Q3JII3"/>
<accession>A0A0Q3JII3</accession>
<organism evidence="2">
    <name type="scientific">Brachypodium distachyon</name>
    <name type="common">Purple false brome</name>
    <name type="synonym">Trachynia distachya</name>
    <dbReference type="NCBI Taxonomy" id="15368"/>
    <lineage>
        <taxon>Eukaryota</taxon>
        <taxon>Viridiplantae</taxon>
        <taxon>Streptophyta</taxon>
        <taxon>Embryophyta</taxon>
        <taxon>Tracheophyta</taxon>
        <taxon>Spermatophyta</taxon>
        <taxon>Magnoliopsida</taxon>
        <taxon>Liliopsida</taxon>
        <taxon>Poales</taxon>
        <taxon>Poaceae</taxon>
        <taxon>BOP clade</taxon>
        <taxon>Pooideae</taxon>
        <taxon>Stipodae</taxon>
        <taxon>Brachypodieae</taxon>
        <taxon>Brachypodium</taxon>
    </lineage>
</organism>
<sequence length="250" mass="26152">MKGTVPARVHLHVASTSTTCPHVRTTTTTSECSSSSVPDSSTQYFRLLSSTQALRDYTHPGMALNPLVVESSPSVTPGRVGYSIDQQSLATDEPSSQVGATLSSTTAPPLLDPTPRTPLGSPPVIPAPPSPDYTPASPEYTPTSPDYTPASPDYNPGLADAVLTYSDLAELDTSLVSSQFTPSDFLRVPSDITPSEHPLSSVPDSTAHESDAAAPRSPPPAPSVFQSAPTTGLDPDLLFTHCASPLVRED</sequence>
<feature type="compositionally biased region" description="Low complexity" evidence="1">
    <location>
        <begin position="100"/>
        <end position="109"/>
    </location>
</feature>
<dbReference type="Gramene" id="KQJ97976">
    <property type="protein sequence ID" value="KQJ97976"/>
    <property type="gene ID" value="BRADI_3g34431v3"/>
</dbReference>
<feature type="compositionally biased region" description="Pro residues" evidence="1">
    <location>
        <begin position="110"/>
        <end position="132"/>
    </location>
</feature>
<protein>
    <submittedName>
        <fullName evidence="2 3">Uncharacterized protein</fullName>
    </submittedName>
</protein>
<evidence type="ECO:0000313" key="2">
    <source>
        <dbReference type="EMBL" id="KQJ97976.1"/>
    </source>
</evidence>
<dbReference type="STRING" id="15368.A0A0Q3JII3"/>
<dbReference type="EnsemblPlants" id="KQJ97976">
    <property type="protein sequence ID" value="KQJ97976"/>
    <property type="gene ID" value="BRADI_3g34431v3"/>
</dbReference>
<feature type="region of interest" description="Disordered" evidence="1">
    <location>
        <begin position="187"/>
        <end position="236"/>
    </location>
</feature>
<dbReference type="EMBL" id="CM000882">
    <property type="protein sequence ID" value="KQJ97976.1"/>
    <property type="molecule type" value="Genomic_DNA"/>
</dbReference>
<feature type="region of interest" description="Disordered" evidence="1">
    <location>
        <begin position="89"/>
        <end position="155"/>
    </location>
</feature>
<feature type="compositionally biased region" description="Polar residues" evidence="1">
    <location>
        <begin position="89"/>
        <end position="99"/>
    </location>
</feature>
<evidence type="ECO:0000256" key="1">
    <source>
        <dbReference type="SAM" id="MobiDB-lite"/>
    </source>
</evidence>
<proteinExistence type="predicted"/>
<evidence type="ECO:0000313" key="4">
    <source>
        <dbReference type="Proteomes" id="UP000008810"/>
    </source>
</evidence>
<dbReference type="Proteomes" id="UP000008810">
    <property type="component" value="Chromosome 3"/>
</dbReference>
<reference evidence="2 3" key="1">
    <citation type="journal article" date="2010" name="Nature">
        <title>Genome sequencing and analysis of the model grass Brachypodium distachyon.</title>
        <authorList>
            <consortium name="International Brachypodium Initiative"/>
        </authorList>
    </citation>
    <scope>NUCLEOTIDE SEQUENCE [LARGE SCALE GENOMIC DNA]</scope>
    <source>
        <strain evidence="2 3">Bd21</strain>
    </source>
</reference>
<dbReference type="OrthoDB" id="719295at2759"/>
<keyword evidence="4" id="KW-1185">Reference proteome</keyword>
<reference evidence="3" key="3">
    <citation type="submission" date="2018-08" db="UniProtKB">
        <authorList>
            <consortium name="EnsemblPlants"/>
        </authorList>
    </citation>
    <scope>IDENTIFICATION</scope>
    <source>
        <strain evidence="3">cv. Bd21</strain>
    </source>
</reference>
<evidence type="ECO:0000313" key="3">
    <source>
        <dbReference type="EnsemblPlants" id="KQJ97976"/>
    </source>
</evidence>
<reference evidence="2" key="2">
    <citation type="submission" date="2017-06" db="EMBL/GenBank/DDBJ databases">
        <title>WGS assembly of Brachypodium distachyon.</title>
        <authorList>
            <consortium name="The International Brachypodium Initiative"/>
            <person name="Lucas S."/>
            <person name="Harmon-Smith M."/>
            <person name="Lail K."/>
            <person name="Tice H."/>
            <person name="Grimwood J."/>
            <person name="Bruce D."/>
            <person name="Barry K."/>
            <person name="Shu S."/>
            <person name="Lindquist E."/>
            <person name="Wang M."/>
            <person name="Pitluck S."/>
            <person name="Vogel J.P."/>
            <person name="Garvin D.F."/>
            <person name="Mockler T.C."/>
            <person name="Schmutz J."/>
            <person name="Rokhsar D."/>
            <person name="Bevan M.W."/>
        </authorList>
    </citation>
    <scope>NUCLEOTIDE SEQUENCE</scope>
    <source>
        <strain evidence="2">Bd21</strain>
    </source>
</reference>
<dbReference type="AlphaFoldDB" id="A0A0Q3JII3"/>